<dbReference type="Proteomes" id="UP000324222">
    <property type="component" value="Unassembled WGS sequence"/>
</dbReference>
<gene>
    <name evidence="2" type="ORF">E2C01_073868</name>
</gene>
<accession>A0A5B7IAV0</accession>
<evidence type="ECO:0000313" key="2">
    <source>
        <dbReference type="EMBL" id="MPC79345.1"/>
    </source>
</evidence>
<evidence type="ECO:0000313" key="3">
    <source>
        <dbReference type="Proteomes" id="UP000324222"/>
    </source>
</evidence>
<sequence length="72" mass="7850">MLVNVTNTRENTPVASDQRPMQPPCTAPHRTAPHHTTPHHSHTAQHGMAQHGTSALVRDRRSGGREVGGEWG</sequence>
<reference evidence="2 3" key="1">
    <citation type="submission" date="2019-05" db="EMBL/GenBank/DDBJ databases">
        <title>Another draft genome of Portunus trituberculatus and its Hox gene families provides insights of decapod evolution.</title>
        <authorList>
            <person name="Jeong J.-H."/>
            <person name="Song I."/>
            <person name="Kim S."/>
            <person name="Choi T."/>
            <person name="Kim D."/>
            <person name="Ryu S."/>
            <person name="Kim W."/>
        </authorList>
    </citation>
    <scope>NUCLEOTIDE SEQUENCE [LARGE SCALE GENOMIC DNA]</scope>
    <source>
        <tissue evidence="2">Muscle</tissue>
    </source>
</reference>
<dbReference type="AlphaFoldDB" id="A0A5B7IAV0"/>
<dbReference type="EMBL" id="VSRR010050877">
    <property type="protein sequence ID" value="MPC79345.1"/>
    <property type="molecule type" value="Genomic_DNA"/>
</dbReference>
<feature type="compositionally biased region" description="Polar residues" evidence="1">
    <location>
        <begin position="1"/>
        <end position="15"/>
    </location>
</feature>
<evidence type="ECO:0000256" key="1">
    <source>
        <dbReference type="SAM" id="MobiDB-lite"/>
    </source>
</evidence>
<feature type="compositionally biased region" description="Basic residues" evidence="1">
    <location>
        <begin position="31"/>
        <end position="43"/>
    </location>
</feature>
<keyword evidence="3" id="KW-1185">Reference proteome</keyword>
<organism evidence="2 3">
    <name type="scientific">Portunus trituberculatus</name>
    <name type="common">Swimming crab</name>
    <name type="synonym">Neptunus trituberculatus</name>
    <dbReference type="NCBI Taxonomy" id="210409"/>
    <lineage>
        <taxon>Eukaryota</taxon>
        <taxon>Metazoa</taxon>
        <taxon>Ecdysozoa</taxon>
        <taxon>Arthropoda</taxon>
        <taxon>Crustacea</taxon>
        <taxon>Multicrustacea</taxon>
        <taxon>Malacostraca</taxon>
        <taxon>Eumalacostraca</taxon>
        <taxon>Eucarida</taxon>
        <taxon>Decapoda</taxon>
        <taxon>Pleocyemata</taxon>
        <taxon>Brachyura</taxon>
        <taxon>Eubrachyura</taxon>
        <taxon>Portunoidea</taxon>
        <taxon>Portunidae</taxon>
        <taxon>Portuninae</taxon>
        <taxon>Portunus</taxon>
    </lineage>
</organism>
<feature type="compositionally biased region" description="Basic and acidic residues" evidence="1">
    <location>
        <begin position="57"/>
        <end position="72"/>
    </location>
</feature>
<proteinExistence type="predicted"/>
<name>A0A5B7IAV0_PORTR</name>
<comment type="caution">
    <text evidence="2">The sequence shown here is derived from an EMBL/GenBank/DDBJ whole genome shotgun (WGS) entry which is preliminary data.</text>
</comment>
<protein>
    <submittedName>
        <fullName evidence="2">Uncharacterized protein</fullName>
    </submittedName>
</protein>
<feature type="region of interest" description="Disordered" evidence="1">
    <location>
        <begin position="1"/>
        <end position="72"/>
    </location>
</feature>